<dbReference type="SUPFAM" id="SSF50494">
    <property type="entry name" value="Trypsin-like serine proteases"/>
    <property type="match status" value="1"/>
</dbReference>
<dbReference type="GO" id="GO:0006508">
    <property type="term" value="P:proteolysis"/>
    <property type="evidence" value="ECO:0007669"/>
    <property type="project" value="UniProtKB-KW"/>
</dbReference>
<dbReference type="Gene3D" id="2.40.10.10">
    <property type="entry name" value="Trypsin-like serine proteases"/>
    <property type="match status" value="2"/>
</dbReference>
<keyword evidence="1" id="KW-0378">Hydrolase</keyword>
<protein>
    <submittedName>
        <fullName evidence="1">Serine protease</fullName>
    </submittedName>
</protein>
<dbReference type="GO" id="GO:0008233">
    <property type="term" value="F:peptidase activity"/>
    <property type="evidence" value="ECO:0007669"/>
    <property type="project" value="UniProtKB-KW"/>
</dbReference>
<name>A0ABT2YF86_9BURK</name>
<sequence length="260" mass="27397">MRKHRGLEFLGFVVFGCLLALITAQVRAANFENIPELIRRVKPSVVLVGTYGELDSPRFTFRGTGFAVADGRRIVTNAHVIPDTDSSGARVLVIRIKGESGDWVSRKVEHVSLDRPSDLAVMDIAGAPLNPLPLKAVVVPEGTAVVFMGFPIAGALGFSHVAHRAMVSALTPVALPAPTGSSLNARNISQIRSGTFNIMQLDGTAYPGNSGGPVFDIETGEVVGVINMVLLKGTKESVLSHPSGISYAIPAAAVIRLLGP</sequence>
<proteinExistence type="predicted"/>
<keyword evidence="1" id="KW-0645">Protease</keyword>
<dbReference type="InterPro" id="IPR043504">
    <property type="entry name" value="Peptidase_S1_PA_chymotrypsin"/>
</dbReference>
<dbReference type="EMBL" id="JAJIRN010000005">
    <property type="protein sequence ID" value="MCV2368715.1"/>
    <property type="molecule type" value="Genomic_DNA"/>
</dbReference>
<dbReference type="RefSeq" id="WP_263571316.1">
    <property type="nucleotide sequence ID" value="NZ_JAJIRN010000005.1"/>
</dbReference>
<dbReference type="Proteomes" id="UP001209701">
    <property type="component" value="Unassembled WGS sequence"/>
</dbReference>
<gene>
    <name evidence="1" type="ORF">LNV07_11520</name>
</gene>
<comment type="caution">
    <text evidence="1">The sequence shown here is derived from an EMBL/GenBank/DDBJ whole genome shotgun (WGS) entry which is preliminary data.</text>
</comment>
<reference evidence="1 2" key="1">
    <citation type="submission" date="2021-11" db="EMBL/GenBank/DDBJ databases">
        <authorList>
            <person name="Liang Q."/>
            <person name="Mou H."/>
            <person name="Liu Z."/>
        </authorList>
    </citation>
    <scope>NUCLEOTIDE SEQUENCE [LARGE SCALE GENOMIC DNA]</scope>
    <source>
        <strain evidence="1 2">CHU3</strain>
    </source>
</reference>
<dbReference type="InterPro" id="IPR009003">
    <property type="entry name" value="Peptidase_S1_PA"/>
</dbReference>
<dbReference type="PANTHER" id="PTHR43019">
    <property type="entry name" value="SERINE ENDOPROTEASE DEGS"/>
    <property type="match status" value="1"/>
</dbReference>
<accession>A0ABT2YF86</accession>
<evidence type="ECO:0000313" key="1">
    <source>
        <dbReference type="EMBL" id="MCV2368715.1"/>
    </source>
</evidence>
<dbReference type="Pfam" id="PF13365">
    <property type="entry name" value="Trypsin_2"/>
    <property type="match status" value="1"/>
</dbReference>
<keyword evidence="2" id="KW-1185">Reference proteome</keyword>
<evidence type="ECO:0000313" key="2">
    <source>
        <dbReference type="Proteomes" id="UP001209701"/>
    </source>
</evidence>
<dbReference type="PANTHER" id="PTHR43019:SF23">
    <property type="entry name" value="PROTEASE DO-LIKE 5, CHLOROPLASTIC"/>
    <property type="match status" value="1"/>
</dbReference>
<organism evidence="1 2">
    <name type="scientific">Roseateles oligotrophus</name>
    <dbReference type="NCBI Taxonomy" id="1769250"/>
    <lineage>
        <taxon>Bacteria</taxon>
        <taxon>Pseudomonadati</taxon>
        <taxon>Pseudomonadota</taxon>
        <taxon>Betaproteobacteria</taxon>
        <taxon>Burkholderiales</taxon>
        <taxon>Sphaerotilaceae</taxon>
        <taxon>Roseateles</taxon>
    </lineage>
</organism>